<evidence type="ECO:0000313" key="1">
    <source>
        <dbReference type="EMBL" id="GED06973.1"/>
    </source>
</evidence>
<organism evidence="1 2">
    <name type="scientific">Glutamicibacter uratoxydans</name>
    <name type="common">Arthrobacter uratoxydans</name>
    <dbReference type="NCBI Taxonomy" id="43667"/>
    <lineage>
        <taxon>Bacteria</taxon>
        <taxon>Bacillati</taxon>
        <taxon>Actinomycetota</taxon>
        <taxon>Actinomycetes</taxon>
        <taxon>Micrococcales</taxon>
        <taxon>Micrococcaceae</taxon>
        <taxon>Glutamicibacter</taxon>
    </lineage>
</organism>
<protein>
    <submittedName>
        <fullName evidence="1">Uncharacterized protein</fullName>
    </submittedName>
</protein>
<reference evidence="1 2" key="1">
    <citation type="submission" date="2019-06" db="EMBL/GenBank/DDBJ databases">
        <title>Whole genome shotgun sequence of Glutamicibacter uratoxydans NBRC 15515.</title>
        <authorList>
            <person name="Hosoyama A."/>
            <person name="Uohara A."/>
            <person name="Ohji S."/>
            <person name="Ichikawa N."/>
        </authorList>
    </citation>
    <scope>NUCLEOTIDE SEQUENCE [LARGE SCALE GENOMIC DNA]</scope>
    <source>
        <strain evidence="1 2">NBRC 15515</strain>
    </source>
</reference>
<gene>
    <name evidence="1" type="ORF">AUR04nite_25050</name>
</gene>
<sequence>MSNIRCDDGFRLKSLANSGFIGKILVENLDDNGPVQALVHPAIDSRHAAQSEQMVDSVAFIEGSAEVWVGVRLAQRELTPDTCWDAE</sequence>
<keyword evidence="2" id="KW-1185">Reference proteome</keyword>
<dbReference type="AlphaFoldDB" id="A0A4Y4DQR6"/>
<evidence type="ECO:0000313" key="2">
    <source>
        <dbReference type="Proteomes" id="UP000316612"/>
    </source>
</evidence>
<proteinExistence type="predicted"/>
<name>A0A4Y4DQR6_GLUUR</name>
<dbReference type="EMBL" id="BJNY01000014">
    <property type="protein sequence ID" value="GED06973.1"/>
    <property type="molecule type" value="Genomic_DNA"/>
</dbReference>
<comment type="caution">
    <text evidence="1">The sequence shown here is derived from an EMBL/GenBank/DDBJ whole genome shotgun (WGS) entry which is preliminary data.</text>
</comment>
<dbReference type="Proteomes" id="UP000316612">
    <property type="component" value="Unassembled WGS sequence"/>
</dbReference>
<accession>A0A4Y4DQR6</accession>